<protein>
    <submittedName>
        <fullName evidence="1">Type I CRISPR-associated protein Cas7</fullName>
    </submittedName>
</protein>
<dbReference type="GO" id="GO:0043571">
    <property type="term" value="P:maintenance of CRISPR repeat elements"/>
    <property type="evidence" value="ECO:0007669"/>
    <property type="project" value="InterPro"/>
</dbReference>
<dbReference type="InterPro" id="IPR006482">
    <property type="entry name" value="Cas7_Csh2/Csh2"/>
</dbReference>
<evidence type="ECO:0000313" key="1">
    <source>
        <dbReference type="EMBL" id="UJG40747.1"/>
    </source>
</evidence>
<dbReference type="Pfam" id="PF05107">
    <property type="entry name" value="Cas_Cas7"/>
    <property type="match status" value="1"/>
</dbReference>
<dbReference type="EMBL" id="CP084166">
    <property type="protein sequence ID" value="UJG40747.1"/>
    <property type="molecule type" value="Genomic_DNA"/>
</dbReference>
<gene>
    <name evidence="1" type="ORF">K9W45_13040</name>
</gene>
<proteinExistence type="predicted"/>
<name>A0A9Y1BKX8_9ARCH</name>
<sequence>MKENQNNTENNLFEKHVSGLIIVKSVNSNFNADFSGTPRRLPDEKGTIYATDKSLKYCIRKYILDNKTDSKIFAWRRRNDNLSPMTLEENYYALFSSDDKNKKEDDRQILRNLLSCIDVRMFGVTFAPKSKNLSSLSITGPIQISYGINATKENIHYINQILSPYRDDKEGQEAKHTTIGEETKALEIHYVFDYIINPNALMSDFVLQKLEKKEQYLLSNSDIDIFKEAARLGVHNVNSTTKIGSETECFIYIEYDNPICLQNLKHFVDFENTEEKGKIRIKINRLLDYINQNKEVLSPNNPITVEVYIDPAKTEIEKSSTNEKITFEIKNLLTGSILSS</sequence>
<organism evidence="1">
    <name type="scientific">Candidatus Heimdallarchaeum aukensis</name>
    <dbReference type="NCBI Taxonomy" id="2876573"/>
    <lineage>
        <taxon>Archaea</taxon>
        <taxon>Promethearchaeati</taxon>
        <taxon>Candidatus Heimdallarchaeota</taxon>
        <taxon>Candidatus Heimdallarchaeia (ex Rinke et al. 2021) (nom. nud.)</taxon>
        <taxon>Candidatus Heimdallarchaeales</taxon>
        <taxon>Candidatus Heimdallarchaeaceae</taxon>
        <taxon>Candidatus Heimdallarchaeum</taxon>
    </lineage>
</organism>
<accession>A0A9Y1BKX8</accession>
<dbReference type="Proteomes" id="UP001201020">
    <property type="component" value="Chromosome"/>
</dbReference>
<dbReference type="AlphaFoldDB" id="A0A9Y1BKX8"/>
<reference evidence="1" key="1">
    <citation type="journal article" date="2022" name="Nat. Microbiol.">
        <title>Unique mobile elements and scalable gene flow at the prokaryote-eukaryote boundary revealed by circularized Asgard archaea genomes.</title>
        <authorList>
            <person name="Wu F."/>
            <person name="Speth D.R."/>
            <person name="Philosof A."/>
            <person name="Cremiere A."/>
            <person name="Narayanan A."/>
            <person name="Barco R.A."/>
            <person name="Connon S.A."/>
            <person name="Amend J.P."/>
            <person name="Antoshechkin I.A."/>
            <person name="Orphan V.J."/>
        </authorList>
    </citation>
    <scope>NUCLEOTIDE SEQUENCE</scope>
    <source>
        <strain evidence="1">PM71</strain>
    </source>
</reference>